<evidence type="ECO:0000256" key="1">
    <source>
        <dbReference type="SAM" id="MobiDB-lite"/>
    </source>
</evidence>
<feature type="region of interest" description="Disordered" evidence="1">
    <location>
        <begin position="1"/>
        <end position="25"/>
    </location>
</feature>
<reference evidence="4 5" key="1">
    <citation type="submission" date="2019-10" db="EMBL/GenBank/DDBJ databases">
        <title>Rubrobacter sp nov SCSIO 52090 isolated from a deep-sea sediment in the South China Sea.</title>
        <authorList>
            <person name="Chen R.W."/>
        </authorList>
    </citation>
    <scope>NUCLEOTIDE SEQUENCE [LARGE SCALE GENOMIC DNA]</scope>
    <source>
        <strain evidence="4 5">SCSIO 52909</strain>
    </source>
</reference>
<dbReference type="Pfam" id="PF19291">
    <property type="entry name" value="TREH_N"/>
    <property type="match status" value="1"/>
</dbReference>
<dbReference type="InterPro" id="IPR045582">
    <property type="entry name" value="Trehalase-like_N"/>
</dbReference>
<dbReference type="GO" id="GO:0005975">
    <property type="term" value="P:carbohydrate metabolic process"/>
    <property type="evidence" value="ECO:0007669"/>
    <property type="project" value="InterPro"/>
</dbReference>
<organism evidence="4 5">
    <name type="scientific">Rubrobacter tropicus</name>
    <dbReference type="NCBI Taxonomy" id="2653851"/>
    <lineage>
        <taxon>Bacteria</taxon>
        <taxon>Bacillati</taxon>
        <taxon>Actinomycetota</taxon>
        <taxon>Rubrobacteria</taxon>
        <taxon>Rubrobacterales</taxon>
        <taxon>Rubrobacteraceae</taxon>
        <taxon>Rubrobacter</taxon>
    </lineage>
</organism>
<dbReference type="AlphaFoldDB" id="A0A6G8Q6U2"/>
<sequence>MKIEETHQRPEQTSPEGRTGDGAAGYQPIEDYGIIGDLHATALVGIDGSIDWLCLPRHDSPSVFAAILDSEKGGRFKISPATGGASHKQLYWPDTNVLVTRFFTPDGVGEVTDYMPIGLSGEGQGRHQIVRRVEVVRGTMDFRMECTPAFDYARAEHRTEIVPGGATFRSPDLGLGLASLFPLKQRGDGAVAEFTLREEQSAVFVLRQIEASDDCGVCFSKAEEEALFVQTVEYWRRWLSKCTYKGRWREMVRRSALTLKLLTYEPTGAIVAAPTSSLPEGIGGERNWDYRYTWIRDAAFTLYGLLRIGFTEEAAGFMGWLGSRCQHSNADGSLQLMYGIDGRSDLTEETLDHLEGYKGSSPVRIGNGAYDQLQLDIYGELMDAVYLYNKHGDPISHELWTHLRGLINWVCDNWQNEDEGIWETRGGRRNFVYSRLMCWVAVDRGLRLADKRSFPADRERWLKVRDEIYEEIMDKGWNPKRNAFVQSYGDDTLDASNLMMPLVFFLSPKDPRMLKTLDAINRPPKDDGLVSNSLVYRYDVEKSSDGLTGEEGTFSLCTFWLVEALTRAGRLEEARLIFEQMLGYSNHLGLYAEEIGASGEALGNFPQAFTHLTLISAAYNLDRALGTGG</sequence>
<dbReference type="Gene3D" id="1.50.10.10">
    <property type="match status" value="1"/>
</dbReference>
<accession>A0A6G8Q6U2</accession>
<dbReference type="Proteomes" id="UP000501452">
    <property type="component" value="Chromosome"/>
</dbReference>
<dbReference type="SUPFAM" id="SSF48208">
    <property type="entry name" value="Six-hairpin glycosidases"/>
    <property type="match status" value="1"/>
</dbReference>
<name>A0A6G8Q6U2_9ACTN</name>
<evidence type="ECO:0000259" key="3">
    <source>
        <dbReference type="Pfam" id="PF19291"/>
    </source>
</evidence>
<dbReference type="PANTHER" id="PTHR31616">
    <property type="entry name" value="TREHALASE"/>
    <property type="match status" value="1"/>
</dbReference>
<dbReference type="PANTHER" id="PTHR31616:SF0">
    <property type="entry name" value="GLUCAN 1,4-ALPHA-GLUCOSIDASE"/>
    <property type="match status" value="1"/>
</dbReference>
<evidence type="ECO:0000259" key="2">
    <source>
        <dbReference type="Pfam" id="PF00723"/>
    </source>
</evidence>
<dbReference type="KEGG" id="rub:GBA63_05485"/>
<dbReference type="InterPro" id="IPR008928">
    <property type="entry name" value="6-hairpin_glycosidase_sf"/>
</dbReference>
<evidence type="ECO:0000313" key="4">
    <source>
        <dbReference type="EMBL" id="QIN82159.1"/>
    </source>
</evidence>
<dbReference type="InterPro" id="IPR012341">
    <property type="entry name" value="6hp_glycosidase-like_sf"/>
</dbReference>
<keyword evidence="5" id="KW-1185">Reference proteome</keyword>
<dbReference type="EMBL" id="CP045119">
    <property type="protein sequence ID" value="QIN82159.1"/>
    <property type="molecule type" value="Genomic_DNA"/>
</dbReference>
<dbReference type="InterPro" id="IPR011613">
    <property type="entry name" value="GH15-like"/>
</dbReference>
<dbReference type="GO" id="GO:0004553">
    <property type="term" value="F:hydrolase activity, hydrolyzing O-glycosyl compounds"/>
    <property type="evidence" value="ECO:0007669"/>
    <property type="project" value="UniProtKB-ARBA"/>
</dbReference>
<feature type="domain" description="Trehalase-like N-terminal" evidence="3">
    <location>
        <begin position="27"/>
        <end position="165"/>
    </location>
</feature>
<keyword evidence="4" id="KW-0378">Hydrolase</keyword>
<gene>
    <name evidence="4" type="ORF">GBA63_05485</name>
</gene>
<feature type="compositionally biased region" description="Basic and acidic residues" evidence="1">
    <location>
        <begin position="1"/>
        <end position="10"/>
    </location>
</feature>
<dbReference type="Pfam" id="PF00723">
    <property type="entry name" value="Glyco_hydro_15"/>
    <property type="match status" value="1"/>
</dbReference>
<proteinExistence type="predicted"/>
<dbReference type="RefSeq" id="WP_166174220.1">
    <property type="nucleotide sequence ID" value="NZ_CP045119.1"/>
</dbReference>
<feature type="domain" description="GH15-like" evidence="2">
    <location>
        <begin position="249"/>
        <end position="619"/>
    </location>
</feature>
<protein>
    <submittedName>
        <fullName evidence="4">Glycoside hydrolase family 15 protein</fullName>
    </submittedName>
</protein>
<evidence type="ECO:0000313" key="5">
    <source>
        <dbReference type="Proteomes" id="UP000501452"/>
    </source>
</evidence>